<comment type="caution">
    <text evidence="1">The sequence shown here is derived from an EMBL/GenBank/DDBJ whole genome shotgun (WGS) entry which is preliminary data.</text>
</comment>
<dbReference type="AlphaFoldDB" id="A0A5A7SMY5"/>
<sequence length="163" mass="18059">MVSDRDVDQALYNKTRDGNQAEEMITNISAIAIVVVDAWISTAMDEWFRHLQTTLGNLIPQFFHCLRRCQSLSKTPTIDSVAFSASSFISDNDKHNGKQFLSMSIAKDSSIQRNNIESYMVVPQETDLSPATLGAIFQSGVPQSFGLISVDVKNPQILAPHII</sequence>
<gene>
    <name evidence="1" type="ORF">E6C27_scaffold465G00460</name>
</gene>
<dbReference type="EMBL" id="SSTE01021454">
    <property type="protein sequence ID" value="KAA0032534.1"/>
    <property type="molecule type" value="Genomic_DNA"/>
</dbReference>
<evidence type="ECO:0000313" key="1">
    <source>
        <dbReference type="EMBL" id="KAA0032534.1"/>
    </source>
</evidence>
<reference evidence="1 2" key="1">
    <citation type="submission" date="2019-08" db="EMBL/GenBank/DDBJ databases">
        <title>Draft genome sequences of two oriental melons (Cucumis melo L. var makuwa).</title>
        <authorList>
            <person name="Kwon S.-Y."/>
        </authorList>
    </citation>
    <scope>NUCLEOTIDE SEQUENCE [LARGE SCALE GENOMIC DNA]</scope>
    <source>
        <strain evidence="2">cv. SW 3</strain>
        <tissue evidence="1">Leaf</tissue>
    </source>
</reference>
<name>A0A5A7SMY5_CUCMM</name>
<dbReference type="Proteomes" id="UP000321393">
    <property type="component" value="Unassembled WGS sequence"/>
</dbReference>
<proteinExistence type="predicted"/>
<accession>A0A5A7SMY5</accession>
<evidence type="ECO:0000313" key="2">
    <source>
        <dbReference type="Proteomes" id="UP000321393"/>
    </source>
</evidence>
<organism evidence="1 2">
    <name type="scientific">Cucumis melo var. makuwa</name>
    <name type="common">Oriental melon</name>
    <dbReference type="NCBI Taxonomy" id="1194695"/>
    <lineage>
        <taxon>Eukaryota</taxon>
        <taxon>Viridiplantae</taxon>
        <taxon>Streptophyta</taxon>
        <taxon>Embryophyta</taxon>
        <taxon>Tracheophyta</taxon>
        <taxon>Spermatophyta</taxon>
        <taxon>Magnoliopsida</taxon>
        <taxon>eudicotyledons</taxon>
        <taxon>Gunneridae</taxon>
        <taxon>Pentapetalae</taxon>
        <taxon>rosids</taxon>
        <taxon>fabids</taxon>
        <taxon>Cucurbitales</taxon>
        <taxon>Cucurbitaceae</taxon>
        <taxon>Benincaseae</taxon>
        <taxon>Cucumis</taxon>
    </lineage>
</organism>
<protein>
    <submittedName>
        <fullName evidence="1">Uncharacterized protein</fullName>
    </submittedName>
</protein>